<keyword evidence="2" id="KW-0349">Heme</keyword>
<feature type="compositionally biased region" description="Polar residues" evidence="3">
    <location>
        <begin position="10"/>
        <end position="21"/>
    </location>
</feature>
<sequence length="485" mass="53614">MTGRSRFESQSDNVPAQSHSSPGVFHGPASYSSSSRGPGSFFSEFSGDLTNFFTAAGPSKQAFQSAGADFSQTQSADTHGLSGLRMSFSNDSINKLDNQSSPKLLLNLLFTIFKRHIVLSAEQLVTGNGTACFSPKFGDSSLSGFQQGCGPQVSGCQKSKYRSLDGTCNNPYKPTWGAANTPYARVKPAKYADGVQDPPVSHSGKPLPGARLVSAVLFPDADVPDPKWTLIAMQWGQIITHDLSQAAGTTQAKAHSTNCCSEDKSEAIPKEYRDPTCFPIEVLHDDPHYAQHSQQCMNFVRTTTDLSQGCSQPFKPAEQIVAVTHFMDCSIIYGSSKQQTDSLREWKGGRLRMEYRHGKGFPPSSTNKSSVCVRLVTSQLTILHVVLIREHNRVAGHLNKLNPHWDDNKLFHEARRIVIAEHQHISYYEWLPIFLGWESTKHHGLTYDTHDYTHDYSEHVDPSVINGHATAAFRYFHTNIAGYLQ</sequence>
<dbReference type="PANTHER" id="PTHR11475">
    <property type="entry name" value="OXIDASE/PEROXIDASE"/>
    <property type="match status" value="1"/>
</dbReference>
<keyword evidence="2" id="KW-0479">Metal-binding</keyword>
<evidence type="ECO:0000256" key="2">
    <source>
        <dbReference type="PIRSR" id="PIRSR619791-2"/>
    </source>
</evidence>
<evidence type="ECO:0000313" key="4">
    <source>
        <dbReference type="EMBL" id="CAD7457603.1"/>
    </source>
</evidence>
<dbReference type="PANTHER" id="PTHR11475:SF86">
    <property type="entry name" value="PEROXIDASE"/>
    <property type="match status" value="1"/>
</dbReference>
<dbReference type="GO" id="GO:0046872">
    <property type="term" value="F:metal ion binding"/>
    <property type="evidence" value="ECO:0007669"/>
    <property type="project" value="UniProtKB-KW"/>
</dbReference>
<dbReference type="SUPFAM" id="SSF48113">
    <property type="entry name" value="Heme-dependent peroxidases"/>
    <property type="match status" value="1"/>
</dbReference>
<protein>
    <recommendedName>
        <fullName evidence="5">Peroxidase</fullName>
    </recommendedName>
</protein>
<accession>A0A7R9IG06</accession>
<keyword evidence="1" id="KW-0575">Peroxidase</keyword>
<evidence type="ECO:0008006" key="5">
    <source>
        <dbReference type="Google" id="ProtNLM"/>
    </source>
</evidence>
<dbReference type="Pfam" id="PF03098">
    <property type="entry name" value="An_peroxidase"/>
    <property type="match status" value="1"/>
</dbReference>
<evidence type="ECO:0000256" key="1">
    <source>
        <dbReference type="ARBA" id="ARBA00022559"/>
    </source>
</evidence>
<dbReference type="GO" id="GO:0004601">
    <property type="term" value="F:peroxidase activity"/>
    <property type="evidence" value="ECO:0007669"/>
    <property type="project" value="UniProtKB-KW"/>
</dbReference>
<reference evidence="4" key="1">
    <citation type="submission" date="2020-11" db="EMBL/GenBank/DDBJ databases">
        <authorList>
            <person name="Tran Van P."/>
        </authorList>
    </citation>
    <scope>NUCLEOTIDE SEQUENCE</scope>
</reference>
<dbReference type="PROSITE" id="PS50292">
    <property type="entry name" value="PEROXIDASE_3"/>
    <property type="match status" value="1"/>
</dbReference>
<dbReference type="EMBL" id="OE001801">
    <property type="protein sequence ID" value="CAD7457603.1"/>
    <property type="molecule type" value="Genomic_DNA"/>
</dbReference>
<dbReference type="GO" id="GO:0020037">
    <property type="term" value="F:heme binding"/>
    <property type="evidence" value="ECO:0007669"/>
    <property type="project" value="InterPro"/>
</dbReference>
<dbReference type="Gene3D" id="1.10.640.10">
    <property type="entry name" value="Haem peroxidase domain superfamily, animal type"/>
    <property type="match status" value="1"/>
</dbReference>
<organism evidence="4">
    <name type="scientific">Timema tahoe</name>
    <dbReference type="NCBI Taxonomy" id="61484"/>
    <lineage>
        <taxon>Eukaryota</taxon>
        <taxon>Metazoa</taxon>
        <taxon>Ecdysozoa</taxon>
        <taxon>Arthropoda</taxon>
        <taxon>Hexapoda</taxon>
        <taxon>Insecta</taxon>
        <taxon>Pterygota</taxon>
        <taxon>Neoptera</taxon>
        <taxon>Polyneoptera</taxon>
        <taxon>Phasmatodea</taxon>
        <taxon>Timematodea</taxon>
        <taxon>Timematoidea</taxon>
        <taxon>Timematidae</taxon>
        <taxon>Timema</taxon>
    </lineage>
</organism>
<dbReference type="PRINTS" id="PR00457">
    <property type="entry name" value="ANPEROXIDASE"/>
</dbReference>
<proteinExistence type="predicted"/>
<evidence type="ECO:0000256" key="3">
    <source>
        <dbReference type="SAM" id="MobiDB-lite"/>
    </source>
</evidence>
<gene>
    <name evidence="4" type="ORF">TTEB3V08_LOCUS5595</name>
</gene>
<feature type="binding site" description="axial binding residue" evidence="2">
    <location>
        <position position="477"/>
    </location>
    <ligand>
        <name>heme b</name>
        <dbReference type="ChEBI" id="CHEBI:60344"/>
    </ligand>
    <ligandPart>
        <name>Fe</name>
        <dbReference type="ChEBI" id="CHEBI:18248"/>
    </ligandPart>
</feature>
<name>A0A7R9IG06_9NEOP</name>
<dbReference type="InterPro" id="IPR019791">
    <property type="entry name" value="Haem_peroxidase_animal"/>
</dbReference>
<feature type="region of interest" description="Disordered" evidence="3">
    <location>
        <begin position="1"/>
        <end position="37"/>
    </location>
</feature>
<keyword evidence="2" id="KW-0408">Iron</keyword>
<dbReference type="GO" id="GO:0006979">
    <property type="term" value="P:response to oxidative stress"/>
    <property type="evidence" value="ECO:0007669"/>
    <property type="project" value="InterPro"/>
</dbReference>
<dbReference type="InterPro" id="IPR010255">
    <property type="entry name" value="Haem_peroxidase_sf"/>
</dbReference>
<dbReference type="InterPro" id="IPR037120">
    <property type="entry name" value="Haem_peroxidase_sf_animal"/>
</dbReference>
<keyword evidence="1" id="KW-0560">Oxidoreductase</keyword>
<dbReference type="AlphaFoldDB" id="A0A7R9IG06"/>